<reference evidence="2 3" key="1">
    <citation type="submission" date="2018-11" db="EMBL/GenBank/DDBJ databases">
        <title>The genome draft of YIM 96095.</title>
        <authorList>
            <person name="Tang S.-K."/>
            <person name="Chunyu W.-X."/>
            <person name="Feng Y.-Z."/>
        </authorList>
    </citation>
    <scope>NUCLEOTIDE SEQUENCE [LARGE SCALE GENOMIC DNA]</scope>
    <source>
        <strain evidence="2 3">YIM 96095</strain>
    </source>
</reference>
<evidence type="ECO:0000313" key="3">
    <source>
        <dbReference type="Proteomes" id="UP000269198"/>
    </source>
</evidence>
<dbReference type="InterPro" id="IPR007278">
    <property type="entry name" value="DUF397"/>
</dbReference>
<dbReference type="AlphaFoldDB" id="A0A3N0EI97"/>
<dbReference type="RefSeq" id="WP_123199475.1">
    <property type="nucleotide sequence ID" value="NZ_RJMB01000001.1"/>
</dbReference>
<feature type="domain" description="DUF397" evidence="1">
    <location>
        <begin position="5"/>
        <end position="56"/>
    </location>
</feature>
<dbReference type="Proteomes" id="UP000269198">
    <property type="component" value="Unassembled WGS sequence"/>
</dbReference>
<gene>
    <name evidence="2" type="ORF">EFW17_02045</name>
</gene>
<proteinExistence type="predicted"/>
<organism evidence="2 3">
    <name type="scientific">Halostreptopolyspora alba</name>
    <dbReference type="NCBI Taxonomy" id="2487137"/>
    <lineage>
        <taxon>Bacteria</taxon>
        <taxon>Bacillati</taxon>
        <taxon>Actinomycetota</taxon>
        <taxon>Actinomycetes</taxon>
        <taxon>Streptosporangiales</taxon>
        <taxon>Nocardiopsidaceae</taxon>
        <taxon>Halostreptopolyspora</taxon>
    </lineage>
</organism>
<evidence type="ECO:0000313" key="2">
    <source>
        <dbReference type="EMBL" id="RNL87610.1"/>
    </source>
</evidence>
<name>A0A3N0EI97_9ACTN</name>
<sequence length="61" mass="6751">MISDQWHKSTYSQGGATNCVECRAADTRVHVRDTQNRSAGYLSFSPDEWSAFLADVQAGDL</sequence>
<protein>
    <submittedName>
        <fullName evidence="2">DUF397 domain-containing protein</fullName>
    </submittedName>
</protein>
<accession>A0A3N0EI97</accession>
<evidence type="ECO:0000259" key="1">
    <source>
        <dbReference type="Pfam" id="PF04149"/>
    </source>
</evidence>
<dbReference type="EMBL" id="RJMB01000001">
    <property type="protein sequence ID" value="RNL87610.1"/>
    <property type="molecule type" value="Genomic_DNA"/>
</dbReference>
<comment type="caution">
    <text evidence="2">The sequence shown here is derived from an EMBL/GenBank/DDBJ whole genome shotgun (WGS) entry which is preliminary data.</text>
</comment>
<dbReference type="OrthoDB" id="3432137at2"/>
<dbReference type="Pfam" id="PF04149">
    <property type="entry name" value="DUF397"/>
    <property type="match status" value="1"/>
</dbReference>
<keyword evidence="3" id="KW-1185">Reference proteome</keyword>